<dbReference type="InterPro" id="IPR004099">
    <property type="entry name" value="Pyr_nucl-diS_OxRdtase_dimer"/>
</dbReference>
<dbReference type="Gene3D" id="3.40.250.10">
    <property type="entry name" value="Rhodanese-like domain"/>
    <property type="match status" value="1"/>
</dbReference>
<dbReference type="OrthoDB" id="9792592at2"/>
<dbReference type="PANTHER" id="PTHR43429:SF1">
    <property type="entry name" value="NAD(P)H SULFUR OXIDOREDUCTASE (COA-DEPENDENT)"/>
    <property type="match status" value="1"/>
</dbReference>
<name>A0A511MZN3_DEIC1</name>
<dbReference type="AlphaFoldDB" id="A0A511MZN3"/>
<dbReference type="Pfam" id="PF02852">
    <property type="entry name" value="Pyr_redox_dim"/>
    <property type="match status" value="1"/>
</dbReference>
<dbReference type="InterPro" id="IPR050260">
    <property type="entry name" value="FAD-bd_OxRdtase"/>
</dbReference>
<proteinExistence type="inferred from homology"/>
<dbReference type="InterPro" id="IPR036873">
    <property type="entry name" value="Rhodanese-like_dom_sf"/>
</dbReference>
<keyword evidence="6" id="KW-0676">Redox-active center</keyword>
<evidence type="ECO:0000256" key="5">
    <source>
        <dbReference type="ARBA" id="ARBA00023002"/>
    </source>
</evidence>
<evidence type="ECO:0000313" key="8">
    <source>
        <dbReference type="EMBL" id="GEM46064.1"/>
    </source>
</evidence>
<dbReference type="PROSITE" id="PS50206">
    <property type="entry name" value="RHODANESE_3"/>
    <property type="match status" value="1"/>
</dbReference>
<evidence type="ECO:0000256" key="6">
    <source>
        <dbReference type="ARBA" id="ARBA00023284"/>
    </source>
</evidence>
<evidence type="ECO:0000256" key="1">
    <source>
        <dbReference type="ARBA" id="ARBA00001974"/>
    </source>
</evidence>
<dbReference type="EMBL" id="BJXB01000006">
    <property type="protein sequence ID" value="GEM46064.1"/>
    <property type="molecule type" value="Genomic_DNA"/>
</dbReference>
<gene>
    <name evidence="8" type="ORF">DC3_16990</name>
</gene>
<keyword evidence="3" id="KW-0285">Flavoprotein</keyword>
<keyword evidence="9" id="KW-1185">Reference proteome</keyword>
<keyword evidence="5" id="KW-0560">Oxidoreductase</keyword>
<dbReference type="PRINTS" id="PR00368">
    <property type="entry name" value="FADPNR"/>
</dbReference>
<dbReference type="GO" id="GO:0016491">
    <property type="term" value="F:oxidoreductase activity"/>
    <property type="evidence" value="ECO:0007669"/>
    <property type="project" value="UniProtKB-KW"/>
</dbReference>
<comment type="similarity">
    <text evidence="2">Belongs to the class-III pyridine nucleotide-disulfide oxidoreductase family.</text>
</comment>
<dbReference type="InterPro" id="IPR001763">
    <property type="entry name" value="Rhodanese-like_dom"/>
</dbReference>
<dbReference type="InterPro" id="IPR016156">
    <property type="entry name" value="FAD/NAD-linked_Rdtase_dimer_sf"/>
</dbReference>
<organism evidence="8 9">
    <name type="scientific">Deinococcus cellulosilyticus (strain DSM 18568 / NBRC 106333 / KACC 11606 / 5516J-15)</name>
    <dbReference type="NCBI Taxonomy" id="1223518"/>
    <lineage>
        <taxon>Bacteria</taxon>
        <taxon>Thermotogati</taxon>
        <taxon>Deinococcota</taxon>
        <taxon>Deinococci</taxon>
        <taxon>Deinococcales</taxon>
        <taxon>Deinococcaceae</taxon>
        <taxon>Deinococcus</taxon>
    </lineage>
</organism>
<dbReference type="RefSeq" id="WP_146883885.1">
    <property type="nucleotide sequence ID" value="NZ_BJXB01000006.1"/>
</dbReference>
<dbReference type="InterPro" id="IPR023753">
    <property type="entry name" value="FAD/NAD-binding_dom"/>
</dbReference>
<evidence type="ECO:0000256" key="2">
    <source>
        <dbReference type="ARBA" id="ARBA00009130"/>
    </source>
</evidence>
<comment type="cofactor">
    <cofactor evidence="1">
        <name>FAD</name>
        <dbReference type="ChEBI" id="CHEBI:57692"/>
    </cofactor>
</comment>
<dbReference type="SUPFAM" id="SSF52821">
    <property type="entry name" value="Rhodanese/Cell cycle control phosphatase"/>
    <property type="match status" value="1"/>
</dbReference>
<dbReference type="Pfam" id="PF07992">
    <property type="entry name" value="Pyr_redox_2"/>
    <property type="match status" value="1"/>
</dbReference>
<accession>A0A511MZN3</accession>
<comment type="caution">
    <text evidence="8">The sequence shown here is derived from an EMBL/GenBank/DDBJ whole genome shotgun (WGS) entry which is preliminary data.</text>
</comment>
<dbReference type="Gene3D" id="3.50.50.60">
    <property type="entry name" value="FAD/NAD(P)-binding domain"/>
    <property type="match status" value="2"/>
</dbReference>
<dbReference type="PRINTS" id="PR00411">
    <property type="entry name" value="PNDRDTASEI"/>
</dbReference>
<dbReference type="SUPFAM" id="SSF55424">
    <property type="entry name" value="FAD/NAD-linked reductases, dimerisation (C-terminal) domain"/>
    <property type="match status" value="1"/>
</dbReference>
<protein>
    <submittedName>
        <fullName evidence="8">NADH dehydrogenase</fullName>
    </submittedName>
</protein>
<dbReference type="Pfam" id="PF00581">
    <property type="entry name" value="Rhodanese"/>
    <property type="match status" value="1"/>
</dbReference>
<sequence length="545" mass="59425">MKVLIIGGVAGGMSAATRLRRLNEKAEVVVIERGPHVSFANCGLPYHIGGTIEEREKLLLQTPESLHARFNLDVRIQTEALKVNPEEHIVVLKDLRSGKTYEEKYDRLILSPGASPIRPPLPGIEHALTLRNIPDMDRINRHLENSRAEQAVVIGGGFIGLEMAENLVHRGLKVHVVEAGPQVLAPLDPEMAALVQKEVVKQGIKLHLMDALHSIEDQGKRVVLKSGETIPADLIILAIGVKPEVALAKDAGLKLGERGGILESDTLQTSDPDIYAVGDAIEKINLAGEAGLIPLAWSANRQGRLIADHISGRTIHVGHQLGTAIVKVFDLTVATTGLNEKQLQKSGRPFAVVHTHASSHASYYPGAETLSLKLLFNRTTREIYGAQAIGKEGADKRIDVIATAIRGGILADELSDLELAYAPPYSSAKDPVNMLGYMAENLLEGLPTVQWHEVNPEDILLDVRDPHEYTRGHLRGAINIPLNQLRSRHQELPAGPITAYCQVGLRGYLATRLLRQLGHEVRNLDGGYTTFKLGRPDQVTEPVKS</sequence>
<dbReference type="SMART" id="SM00450">
    <property type="entry name" value="RHOD"/>
    <property type="match status" value="1"/>
</dbReference>
<dbReference type="SUPFAM" id="SSF51905">
    <property type="entry name" value="FAD/NAD(P)-binding domain"/>
    <property type="match status" value="1"/>
</dbReference>
<dbReference type="PANTHER" id="PTHR43429">
    <property type="entry name" value="PYRIDINE NUCLEOTIDE-DISULFIDE OXIDOREDUCTASE DOMAIN-CONTAINING"/>
    <property type="match status" value="1"/>
</dbReference>
<evidence type="ECO:0000259" key="7">
    <source>
        <dbReference type="PROSITE" id="PS50206"/>
    </source>
</evidence>
<keyword evidence="4" id="KW-0274">FAD</keyword>
<feature type="domain" description="Rhodanese" evidence="7">
    <location>
        <begin position="454"/>
        <end position="540"/>
    </location>
</feature>
<evidence type="ECO:0000256" key="4">
    <source>
        <dbReference type="ARBA" id="ARBA00022827"/>
    </source>
</evidence>
<evidence type="ECO:0000313" key="9">
    <source>
        <dbReference type="Proteomes" id="UP000321306"/>
    </source>
</evidence>
<reference evidence="8 9" key="1">
    <citation type="submission" date="2019-07" db="EMBL/GenBank/DDBJ databases">
        <title>Whole genome shotgun sequence of Deinococcus cellulosilyticus NBRC 106333.</title>
        <authorList>
            <person name="Hosoyama A."/>
            <person name="Uohara A."/>
            <person name="Ohji S."/>
            <person name="Ichikawa N."/>
        </authorList>
    </citation>
    <scope>NUCLEOTIDE SEQUENCE [LARGE SCALE GENOMIC DNA]</scope>
    <source>
        <strain evidence="8 9">NBRC 106333</strain>
    </source>
</reference>
<dbReference type="InterPro" id="IPR036188">
    <property type="entry name" value="FAD/NAD-bd_sf"/>
</dbReference>
<evidence type="ECO:0000256" key="3">
    <source>
        <dbReference type="ARBA" id="ARBA00022630"/>
    </source>
</evidence>
<dbReference type="Proteomes" id="UP000321306">
    <property type="component" value="Unassembled WGS sequence"/>
</dbReference>